<dbReference type="PANTHER" id="PTHR12526">
    <property type="entry name" value="GLYCOSYLTRANSFERASE"/>
    <property type="match status" value="1"/>
</dbReference>
<name>A0ABR7DC11_9CLOT</name>
<reference evidence="2 3" key="1">
    <citation type="submission" date="2020-08" db="EMBL/GenBank/DDBJ databases">
        <title>Genome public.</title>
        <authorList>
            <person name="Liu C."/>
            <person name="Sun Q."/>
        </authorList>
    </citation>
    <scope>NUCLEOTIDE SEQUENCE [LARGE SCALE GENOMIC DNA]</scope>
    <source>
        <strain evidence="2 3">NSJ-6</strain>
    </source>
</reference>
<evidence type="ECO:0000313" key="3">
    <source>
        <dbReference type="Proteomes" id="UP000596929"/>
    </source>
</evidence>
<protein>
    <submittedName>
        <fullName evidence="2">Glycosyltransferase</fullName>
    </submittedName>
</protein>
<dbReference type="RefSeq" id="WP_186859691.1">
    <property type="nucleotide sequence ID" value="NZ_JACOOO010000013.1"/>
</dbReference>
<dbReference type="PANTHER" id="PTHR12526:SF630">
    <property type="entry name" value="GLYCOSYLTRANSFERASE"/>
    <property type="match status" value="1"/>
</dbReference>
<dbReference type="SUPFAM" id="SSF53756">
    <property type="entry name" value="UDP-Glycosyltransferase/glycogen phosphorylase"/>
    <property type="match status" value="1"/>
</dbReference>
<dbReference type="Gene3D" id="3.40.50.2000">
    <property type="entry name" value="Glycogen Phosphorylase B"/>
    <property type="match status" value="2"/>
</dbReference>
<organism evidence="2 3">
    <name type="scientific">Clostridium hominis</name>
    <dbReference type="NCBI Taxonomy" id="2763036"/>
    <lineage>
        <taxon>Bacteria</taxon>
        <taxon>Bacillati</taxon>
        <taxon>Bacillota</taxon>
        <taxon>Clostridia</taxon>
        <taxon>Eubacteriales</taxon>
        <taxon>Clostridiaceae</taxon>
        <taxon>Clostridium</taxon>
    </lineage>
</organism>
<dbReference type="InterPro" id="IPR001296">
    <property type="entry name" value="Glyco_trans_1"/>
</dbReference>
<gene>
    <name evidence="2" type="ORF">H8S20_07450</name>
</gene>
<feature type="domain" description="Glycosyl transferase family 1" evidence="1">
    <location>
        <begin position="210"/>
        <end position="363"/>
    </location>
</feature>
<accession>A0ABR7DC11</accession>
<evidence type="ECO:0000313" key="2">
    <source>
        <dbReference type="EMBL" id="MBC5628722.1"/>
    </source>
</evidence>
<evidence type="ECO:0000259" key="1">
    <source>
        <dbReference type="Pfam" id="PF00534"/>
    </source>
</evidence>
<comment type="caution">
    <text evidence="2">The sequence shown here is derived from an EMBL/GenBank/DDBJ whole genome shotgun (WGS) entry which is preliminary data.</text>
</comment>
<proteinExistence type="predicted"/>
<keyword evidence="3" id="KW-1185">Reference proteome</keyword>
<dbReference type="Pfam" id="PF00534">
    <property type="entry name" value="Glycos_transf_1"/>
    <property type="match status" value="1"/>
</dbReference>
<sequence length="388" mass="44522">MKICFITDTIFMHGGVARVTTNISNFLQGYGYQVDIINTLICDEKKVYELDNRIRVINHSINVNKLNKFLGNIIYFAGVEETNIGGKLNCKIRNYSNEIKQLIKLLNENEYDVVIGVHYKYTMLLASISDKIIAKTISWQHNSYEAYVGTKRNYLWRKKGAFKYALSKIDLNFVLTESDKKKYNDYFDANTIVMNNPNSFNNNKISKLVNKKFIAVGRLVEQKGFDILIEAFGEFSKYNDDWTLDIIGEGDLKESLQAQIHKNELEGRVRIKPFTENIKREYTDSTVFVLSSRYEGWGLVWIEAMLSGLPIVCFNLNACKEVIGKEDVGIIVDYINSEDLARGMLSIISDNERLNIRSKNAIKLAKKFSIENIGQKWVECIGGLLKDE</sequence>
<dbReference type="EMBL" id="JACOOO010000013">
    <property type="protein sequence ID" value="MBC5628722.1"/>
    <property type="molecule type" value="Genomic_DNA"/>
</dbReference>
<dbReference type="Proteomes" id="UP000596929">
    <property type="component" value="Unassembled WGS sequence"/>
</dbReference>